<feature type="transmembrane region" description="Helical" evidence="6">
    <location>
        <begin position="167"/>
        <end position="185"/>
    </location>
</feature>
<organism evidence="8 9">
    <name type="scientific">Amycolatopsis speibonae</name>
    <dbReference type="NCBI Taxonomy" id="1450224"/>
    <lineage>
        <taxon>Bacteria</taxon>
        <taxon>Bacillati</taxon>
        <taxon>Actinomycetota</taxon>
        <taxon>Actinomycetes</taxon>
        <taxon>Pseudonocardiales</taxon>
        <taxon>Pseudonocardiaceae</taxon>
        <taxon>Amycolatopsis</taxon>
    </lineage>
</organism>
<evidence type="ECO:0000256" key="3">
    <source>
        <dbReference type="ARBA" id="ARBA00022989"/>
    </source>
</evidence>
<evidence type="ECO:0000256" key="4">
    <source>
        <dbReference type="ARBA" id="ARBA00023136"/>
    </source>
</evidence>
<feature type="compositionally biased region" description="Basic and acidic residues" evidence="5">
    <location>
        <begin position="254"/>
        <end position="268"/>
    </location>
</feature>
<feature type="domain" description="RDD" evidence="7">
    <location>
        <begin position="15"/>
        <end position="200"/>
    </location>
</feature>
<comment type="subcellular location">
    <subcellularLocation>
        <location evidence="1">Membrane</location>
        <topology evidence="1">Multi-pass membrane protein</topology>
    </subcellularLocation>
</comment>
<feature type="transmembrane region" description="Helical" evidence="6">
    <location>
        <begin position="83"/>
        <end position="108"/>
    </location>
</feature>
<gene>
    <name evidence="8" type="ORF">ACFOSH_24080</name>
</gene>
<evidence type="ECO:0000313" key="8">
    <source>
        <dbReference type="EMBL" id="MFC3452530.1"/>
    </source>
</evidence>
<dbReference type="EMBL" id="JBHRWK010000037">
    <property type="protein sequence ID" value="MFC3452530.1"/>
    <property type="molecule type" value="Genomic_DNA"/>
</dbReference>
<keyword evidence="2 6" id="KW-0812">Transmembrane</keyword>
<name>A0ABV7P3B2_9PSEU</name>
<evidence type="ECO:0000256" key="2">
    <source>
        <dbReference type="ARBA" id="ARBA00022692"/>
    </source>
</evidence>
<evidence type="ECO:0000259" key="7">
    <source>
        <dbReference type="Pfam" id="PF06271"/>
    </source>
</evidence>
<reference evidence="9" key="1">
    <citation type="journal article" date="2019" name="Int. J. Syst. Evol. Microbiol.">
        <title>The Global Catalogue of Microorganisms (GCM) 10K type strain sequencing project: providing services to taxonomists for standard genome sequencing and annotation.</title>
        <authorList>
            <consortium name="The Broad Institute Genomics Platform"/>
            <consortium name="The Broad Institute Genome Sequencing Center for Infectious Disease"/>
            <person name="Wu L."/>
            <person name="Ma J."/>
        </authorList>
    </citation>
    <scope>NUCLEOTIDE SEQUENCE [LARGE SCALE GENOMIC DNA]</scope>
    <source>
        <strain evidence="9">CGMCC 4.7676</strain>
    </source>
</reference>
<feature type="region of interest" description="Disordered" evidence="5">
    <location>
        <begin position="254"/>
        <end position="274"/>
    </location>
</feature>
<feature type="transmembrane region" description="Helical" evidence="6">
    <location>
        <begin position="52"/>
        <end position="71"/>
    </location>
</feature>
<dbReference type="InterPro" id="IPR010432">
    <property type="entry name" value="RDD"/>
</dbReference>
<proteinExistence type="predicted"/>
<keyword evidence="9" id="KW-1185">Reference proteome</keyword>
<protein>
    <submittedName>
        <fullName evidence="8">RDD family protein</fullName>
    </submittedName>
</protein>
<evidence type="ECO:0000313" key="9">
    <source>
        <dbReference type="Proteomes" id="UP001595645"/>
    </source>
</evidence>
<comment type="caution">
    <text evidence="8">The sequence shown here is derived from an EMBL/GenBank/DDBJ whole genome shotgun (WGS) entry which is preliminary data.</text>
</comment>
<evidence type="ECO:0000256" key="6">
    <source>
        <dbReference type="SAM" id="Phobius"/>
    </source>
</evidence>
<feature type="transmembrane region" description="Helical" evidence="6">
    <location>
        <begin position="20"/>
        <end position="40"/>
    </location>
</feature>
<dbReference type="Proteomes" id="UP001595645">
    <property type="component" value="Unassembled WGS sequence"/>
</dbReference>
<evidence type="ECO:0000256" key="5">
    <source>
        <dbReference type="SAM" id="MobiDB-lite"/>
    </source>
</evidence>
<accession>A0ABV7P3B2</accession>
<feature type="transmembrane region" description="Helical" evidence="6">
    <location>
        <begin position="142"/>
        <end position="161"/>
    </location>
</feature>
<dbReference type="RefSeq" id="WP_378241304.1">
    <property type="nucleotide sequence ID" value="NZ_JBHRWK010000037.1"/>
</dbReference>
<evidence type="ECO:0000256" key="1">
    <source>
        <dbReference type="ARBA" id="ARBA00004141"/>
    </source>
</evidence>
<keyword evidence="4 6" id="KW-0472">Membrane</keyword>
<dbReference type="Pfam" id="PF06271">
    <property type="entry name" value="RDD"/>
    <property type="match status" value="1"/>
</dbReference>
<keyword evidence="3 6" id="KW-1133">Transmembrane helix</keyword>
<sequence>MIQPPVGPLPPHPTSARRWGARWIDWLVPWLVTSPLWFLTAERIQVEAGQHGFALAGKGLFKAAFGGWGALGDAADDEVAELWSTVVLLIALTLAVQVLLITVYEVLLVRAWGHTLGKAAFSLTVRRTDGERLNFGQICARTAIAVLVPGLGWVLLIAAILQLSALLMLAGVALLIFSAVECGLLRMSPDGKTCWHDRRAGSVVVPKTWTEQLRQAREFQQRALDGGATFARQVWQAPPVQQLSQQAQSTFHQVRERGRQAIQRDDWPPRNGRP</sequence>